<protein>
    <recommendedName>
        <fullName evidence="3">Transposase</fullName>
    </recommendedName>
</protein>
<organism evidence="1 2">
    <name type="scientific">Trichonephila clavipes</name>
    <name type="common">Golden silk orbweaver</name>
    <name type="synonym">Nephila clavipes</name>
    <dbReference type="NCBI Taxonomy" id="2585209"/>
    <lineage>
        <taxon>Eukaryota</taxon>
        <taxon>Metazoa</taxon>
        <taxon>Ecdysozoa</taxon>
        <taxon>Arthropoda</taxon>
        <taxon>Chelicerata</taxon>
        <taxon>Arachnida</taxon>
        <taxon>Araneae</taxon>
        <taxon>Araneomorphae</taxon>
        <taxon>Entelegynae</taxon>
        <taxon>Araneoidea</taxon>
        <taxon>Nephilidae</taxon>
        <taxon>Trichonephila</taxon>
    </lineage>
</organism>
<dbReference type="Pfam" id="PF01359">
    <property type="entry name" value="Transposase_1"/>
    <property type="match status" value="1"/>
</dbReference>
<dbReference type="InterPro" id="IPR036397">
    <property type="entry name" value="RNaseH_sf"/>
</dbReference>
<dbReference type="Gene3D" id="3.30.420.10">
    <property type="entry name" value="Ribonuclease H-like superfamily/Ribonuclease H"/>
    <property type="match status" value="1"/>
</dbReference>
<dbReference type="GO" id="GO:0003676">
    <property type="term" value="F:nucleic acid binding"/>
    <property type="evidence" value="ECO:0007669"/>
    <property type="project" value="InterPro"/>
</dbReference>
<sequence>MGAALIFLEAYDRHGDSLLDRIVTGDETWVKQANCETKLHSMQWGHTSSPKRPRKCLQTLSPKKIMPTVFWNRQGVLLIHFLECGAPINSERYYQILRNLSKAVQNKR</sequence>
<accession>A0A8X6V0R2</accession>
<proteinExistence type="predicted"/>
<keyword evidence="2" id="KW-1185">Reference proteome</keyword>
<reference evidence="1" key="1">
    <citation type="submission" date="2020-08" db="EMBL/GenBank/DDBJ databases">
        <title>Multicomponent nature underlies the extraordinary mechanical properties of spider dragline silk.</title>
        <authorList>
            <person name="Kono N."/>
            <person name="Nakamura H."/>
            <person name="Mori M."/>
            <person name="Yoshida Y."/>
            <person name="Ohtoshi R."/>
            <person name="Malay A.D."/>
            <person name="Moran D.A.P."/>
            <person name="Tomita M."/>
            <person name="Numata K."/>
            <person name="Arakawa K."/>
        </authorList>
    </citation>
    <scope>NUCLEOTIDE SEQUENCE</scope>
</reference>
<dbReference type="AlphaFoldDB" id="A0A8X6V0R2"/>
<evidence type="ECO:0000313" key="1">
    <source>
        <dbReference type="EMBL" id="GFX94918.1"/>
    </source>
</evidence>
<dbReference type="EMBL" id="BMAU01021181">
    <property type="protein sequence ID" value="GFX94918.1"/>
    <property type="molecule type" value="Genomic_DNA"/>
</dbReference>
<gene>
    <name evidence="1" type="primary">g.15061</name>
    <name evidence="1" type="ORF">TNCV_2379911</name>
</gene>
<dbReference type="InterPro" id="IPR052709">
    <property type="entry name" value="Transposase-MT_Hybrid"/>
</dbReference>
<evidence type="ECO:0000313" key="2">
    <source>
        <dbReference type="Proteomes" id="UP000887159"/>
    </source>
</evidence>
<evidence type="ECO:0008006" key="3">
    <source>
        <dbReference type="Google" id="ProtNLM"/>
    </source>
</evidence>
<dbReference type="InterPro" id="IPR001888">
    <property type="entry name" value="Transposase_1"/>
</dbReference>
<dbReference type="PANTHER" id="PTHR46060:SF1">
    <property type="entry name" value="MARINER MOS1 TRANSPOSASE-LIKE PROTEIN"/>
    <property type="match status" value="1"/>
</dbReference>
<dbReference type="PANTHER" id="PTHR46060">
    <property type="entry name" value="MARINER MOS1 TRANSPOSASE-LIKE PROTEIN"/>
    <property type="match status" value="1"/>
</dbReference>
<dbReference type="Proteomes" id="UP000887159">
    <property type="component" value="Unassembled WGS sequence"/>
</dbReference>
<comment type="caution">
    <text evidence="1">The sequence shown here is derived from an EMBL/GenBank/DDBJ whole genome shotgun (WGS) entry which is preliminary data.</text>
</comment>
<name>A0A8X6V0R2_TRICX</name>